<dbReference type="CDD" id="cd00845">
    <property type="entry name" value="MPP_UshA_N_like"/>
    <property type="match status" value="1"/>
</dbReference>
<dbReference type="PROSITE" id="PS00785">
    <property type="entry name" value="5_NUCLEOTIDASE_1"/>
    <property type="match status" value="1"/>
</dbReference>
<keyword evidence="2" id="KW-0547">Nucleotide-binding</keyword>
<protein>
    <submittedName>
        <fullName evidence="5">2',3'-cyclic-nucleotide 2'-phosphodiesterase (5'-nucleotidase family)</fullName>
    </submittedName>
</protein>
<dbReference type="InterPro" id="IPR004843">
    <property type="entry name" value="Calcineurin-like_PHP"/>
</dbReference>
<evidence type="ECO:0000313" key="6">
    <source>
        <dbReference type="Proteomes" id="UP001519343"/>
    </source>
</evidence>
<evidence type="ECO:0000313" key="5">
    <source>
        <dbReference type="EMBL" id="MBP1934634.1"/>
    </source>
</evidence>
<keyword evidence="6" id="KW-1185">Reference proteome</keyword>
<dbReference type="InterPro" id="IPR006146">
    <property type="entry name" value="5'-Nucleotdase_CS"/>
</dbReference>
<dbReference type="SUPFAM" id="SSF55816">
    <property type="entry name" value="5'-nucleotidase (syn. UDP-sugar hydrolase), C-terminal domain"/>
    <property type="match status" value="1"/>
</dbReference>
<dbReference type="InterPro" id="IPR006179">
    <property type="entry name" value="5_nucleotidase/apyrase"/>
</dbReference>
<accession>A0ABS4GWI8</accession>
<dbReference type="Gene3D" id="3.90.780.10">
    <property type="entry name" value="5'-Nucleotidase, C-terminal domain"/>
    <property type="match status" value="1"/>
</dbReference>
<dbReference type="InterPro" id="IPR036907">
    <property type="entry name" value="5'-Nucleotdase_C_sf"/>
</dbReference>
<dbReference type="PANTHER" id="PTHR11575:SF23">
    <property type="entry name" value="5-NUCLEOTIDASE FAMILY PROTEIN"/>
    <property type="match status" value="1"/>
</dbReference>
<comment type="similarity">
    <text evidence="2">Belongs to the 5'-nucleotidase family.</text>
</comment>
<gene>
    <name evidence="5" type="ORF">J2Z37_004654</name>
</gene>
<evidence type="ECO:0000259" key="3">
    <source>
        <dbReference type="Pfam" id="PF00149"/>
    </source>
</evidence>
<dbReference type="PIRSF" id="PIRSF036361">
    <property type="entry name" value="YunD"/>
    <property type="match status" value="1"/>
</dbReference>
<name>A0ABS4GWI8_9BACL</name>
<evidence type="ECO:0000256" key="1">
    <source>
        <dbReference type="ARBA" id="ARBA00022729"/>
    </source>
</evidence>
<keyword evidence="1" id="KW-0732">Signal</keyword>
<feature type="domain" description="Calcineurin-like phosphoesterase" evidence="3">
    <location>
        <begin position="7"/>
        <end position="205"/>
    </location>
</feature>
<proteinExistence type="inferred from homology"/>
<sequence length="476" mass="54163">MLTGKLHILHTNDIHSHFANIPYLANGIRKLKEKLTADGEVVVVDIGDHVDRMSVITEATWGQANIEVMNQIGYDLAAIGNNEGITFPKEKLMELYKNAQFKVICGNLRDKENNKPPAFLETSYIQQIGDVKVGWIGMTAPYSLFYDLLGWEVLDPFFEIKNIVKNIREKVDFIVLMSHLGLSYDRKLASEMDGIDLILGAHTHHLLEEGERVNQTFIIQAGKFGNYMGSTTLEYDVKSKKIVQVHGRCYPASDFAKAGDIAGYIEQVEKDAEKILSPPVTNLQVQIPIDWERESPLGNLLAKGIRDWVEADISLVNSGQILFSLPKGPVTKKDLLQICPHPINPCKLQMPGSVLKDVLEQSLDEENIYKQIKGFGFRGSVLGWMCVDGMFIQYNQDLPKGKRILRIDINGRELEENRLYSVGTIDMFTFSWIFPHFKESKDIHYYLPEFIRDILSKELQSKDALLRSSYKRWIQV</sequence>
<dbReference type="SUPFAM" id="SSF56300">
    <property type="entry name" value="Metallo-dependent phosphatases"/>
    <property type="match status" value="1"/>
</dbReference>
<dbReference type="RefSeq" id="WP_209812620.1">
    <property type="nucleotide sequence ID" value="NZ_JAGGKT010000024.1"/>
</dbReference>
<feature type="domain" description="5'-Nucleotidase C-terminal" evidence="4">
    <location>
        <begin position="290"/>
        <end position="426"/>
    </location>
</feature>
<dbReference type="InterPro" id="IPR011240">
    <property type="entry name" value="Pesterase_YunD"/>
</dbReference>
<evidence type="ECO:0000256" key="2">
    <source>
        <dbReference type="RuleBase" id="RU362119"/>
    </source>
</evidence>
<dbReference type="PRINTS" id="PR01607">
    <property type="entry name" value="APYRASEFAMLY"/>
</dbReference>
<reference evidence="5 6" key="1">
    <citation type="submission" date="2021-03" db="EMBL/GenBank/DDBJ databases">
        <title>Genomic Encyclopedia of Type Strains, Phase IV (KMG-IV): sequencing the most valuable type-strain genomes for metagenomic binning, comparative biology and taxonomic classification.</title>
        <authorList>
            <person name="Goeker M."/>
        </authorList>
    </citation>
    <scope>NUCLEOTIDE SEQUENCE [LARGE SCALE GENOMIC DNA]</scope>
    <source>
        <strain evidence="5 6">DSM 24738</strain>
    </source>
</reference>
<dbReference type="InterPro" id="IPR029052">
    <property type="entry name" value="Metallo-depent_PP-like"/>
</dbReference>
<dbReference type="InterPro" id="IPR008334">
    <property type="entry name" value="5'-Nucleotdase_C"/>
</dbReference>
<dbReference type="Pfam" id="PF00149">
    <property type="entry name" value="Metallophos"/>
    <property type="match status" value="1"/>
</dbReference>
<dbReference type="EMBL" id="JAGGKT010000024">
    <property type="protein sequence ID" value="MBP1934634.1"/>
    <property type="molecule type" value="Genomic_DNA"/>
</dbReference>
<dbReference type="Gene3D" id="3.60.21.10">
    <property type="match status" value="1"/>
</dbReference>
<keyword evidence="2" id="KW-0378">Hydrolase</keyword>
<dbReference type="Pfam" id="PF02872">
    <property type="entry name" value="5_nucleotid_C"/>
    <property type="match status" value="1"/>
</dbReference>
<dbReference type="PANTHER" id="PTHR11575">
    <property type="entry name" value="5'-NUCLEOTIDASE-RELATED"/>
    <property type="match status" value="1"/>
</dbReference>
<evidence type="ECO:0000259" key="4">
    <source>
        <dbReference type="Pfam" id="PF02872"/>
    </source>
</evidence>
<dbReference type="Proteomes" id="UP001519343">
    <property type="component" value="Unassembled WGS sequence"/>
</dbReference>
<comment type="caution">
    <text evidence="5">The sequence shown here is derived from an EMBL/GenBank/DDBJ whole genome shotgun (WGS) entry which is preliminary data.</text>
</comment>
<organism evidence="5 6">
    <name type="scientific">Ammoniphilus resinae</name>
    <dbReference type="NCBI Taxonomy" id="861532"/>
    <lineage>
        <taxon>Bacteria</taxon>
        <taxon>Bacillati</taxon>
        <taxon>Bacillota</taxon>
        <taxon>Bacilli</taxon>
        <taxon>Bacillales</taxon>
        <taxon>Paenibacillaceae</taxon>
        <taxon>Aneurinibacillus group</taxon>
        <taxon>Ammoniphilus</taxon>
    </lineage>
</organism>